<accession>A0ABT9BNY8</accession>
<dbReference type="InterPro" id="IPR016181">
    <property type="entry name" value="Acyl_CoA_acyltransferase"/>
</dbReference>
<dbReference type="PANTHER" id="PTHR43233:SF1">
    <property type="entry name" value="FAMILY N-ACETYLTRANSFERASE, PUTATIVE (AFU_ORTHOLOGUE AFUA_6G03350)-RELATED"/>
    <property type="match status" value="1"/>
</dbReference>
<dbReference type="Proteomes" id="UP001241072">
    <property type="component" value="Unassembled WGS sequence"/>
</dbReference>
<sequence>MATFEIIDRVATAEEHRALRDSVGWSDHIDESVLEASLRASVRGAVAVRDGEVVGMARLVGDGVHYYYVQDVVVHPDHEGDGIASELTARLVTWVAATATRPAFVGLFASSDAEGVYESLGFTTEGATGMHVLLPARD</sequence>
<organism evidence="2 3">
    <name type="scientific">Antiquaquibacter soli</name>
    <dbReference type="NCBI Taxonomy" id="3064523"/>
    <lineage>
        <taxon>Bacteria</taxon>
        <taxon>Bacillati</taxon>
        <taxon>Actinomycetota</taxon>
        <taxon>Actinomycetes</taxon>
        <taxon>Micrococcales</taxon>
        <taxon>Microbacteriaceae</taxon>
        <taxon>Antiquaquibacter</taxon>
    </lineage>
</organism>
<dbReference type="Pfam" id="PF00583">
    <property type="entry name" value="Acetyltransf_1"/>
    <property type="match status" value="1"/>
</dbReference>
<comment type="caution">
    <text evidence="2">The sequence shown here is derived from an EMBL/GenBank/DDBJ whole genome shotgun (WGS) entry which is preliminary data.</text>
</comment>
<evidence type="ECO:0000313" key="3">
    <source>
        <dbReference type="Proteomes" id="UP001241072"/>
    </source>
</evidence>
<gene>
    <name evidence="2" type="ORF">Q5716_10915</name>
</gene>
<dbReference type="InterPro" id="IPR053144">
    <property type="entry name" value="Acetyltransferase_Butenolide"/>
</dbReference>
<dbReference type="PROSITE" id="PS51186">
    <property type="entry name" value="GNAT"/>
    <property type="match status" value="1"/>
</dbReference>
<dbReference type="RefSeq" id="WP_305003168.1">
    <property type="nucleotide sequence ID" value="NZ_JAUQUB010000002.1"/>
</dbReference>
<feature type="domain" description="N-acetyltransferase" evidence="1">
    <location>
        <begin position="2"/>
        <end position="138"/>
    </location>
</feature>
<dbReference type="CDD" id="cd04301">
    <property type="entry name" value="NAT_SF"/>
    <property type="match status" value="1"/>
</dbReference>
<reference evidence="2 3" key="1">
    <citation type="submission" date="2023-07" db="EMBL/GenBank/DDBJ databases">
        <title>Protaetiibacter sp. nov WY-16 isolated from soil.</title>
        <authorList>
            <person name="Liu B."/>
            <person name="Wan Y."/>
        </authorList>
    </citation>
    <scope>NUCLEOTIDE SEQUENCE [LARGE SCALE GENOMIC DNA]</scope>
    <source>
        <strain evidence="2 3">WY-16</strain>
    </source>
</reference>
<dbReference type="InterPro" id="IPR000182">
    <property type="entry name" value="GNAT_dom"/>
</dbReference>
<dbReference type="EMBL" id="JAUQUB010000002">
    <property type="protein sequence ID" value="MDO7882735.1"/>
    <property type="molecule type" value="Genomic_DNA"/>
</dbReference>
<name>A0ABT9BNY8_9MICO</name>
<evidence type="ECO:0000259" key="1">
    <source>
        <dbReference type="PROSITE" id="PS51186"/>
    </source>
</evidence>
<dbReference type="PANTHER" id="PTHR43233">
    <property type="entry name" value="FAMILY N-ACETYLTRANSFERASE, PUTATIVE (AFU_ORTHOLOGUE AFUA_6G03350)-RELATED"/>
    <property type="match status" value="1"/>
</dbReference>
<proteinExistence type="predicted"/>
<keyword evidence="3" id="KW-1185">Reference proteome</keyword>
<evidence type="ECO:0000313" key="2">
    <source>
        <dbReference type="EMBL" id="MDO7882735.1"/>
    </source>
</evidence>
<dbReference type="Gene3D" id="3.40.630.30">
    <property type="match status" value="1"/>
</dbReference>
<protein>
    <submittedName>
        <fullName evidence="2">GNAT family N-acetyltransferase</fullName>
    </submittedName>
</protein>
<dbReference type="SUPFAM" id="SSF55729">
    <property type="entry name" value="Acyl-CoA N-acyltransferases (Nat)"/>
    <property type="match status" value="1"/>
</dbReference>